<proteinExistence type="predicted"/>
<dbReference type="Gene3D" id="1.10.530.10">
    <property type="match status" value="1"/>
</dbReference>
<feature type="domain" description="Glycoside hydrolase family 19 catalytic" evidence="1">
    <location>
        <begin position="69"/>
        <end position="108"/>
    </location>
</feature>
<dbReference type="Proteomes" id="UP001198571">
    <property type="component" value="Unassembled WGS sequence"/>
</dbReference>
<accession>A0ABS8CSM3</accession>
<dbReference type="Pfam" id="PF00182">
    <property type="entry name" value="Glyco_hydro_19"/>
    <property type="match status" value="1"/>
</dbReference>
<organism evidence="2 3">
    <name type="scientific">Pseudogemmobacter faecipullorum</name>
    <dbReference type="NCBI Taxonomy" id="2755041"/>
    <lineage>
        <taxon>Bacteria</taxon>
        <taxon>Pseudomonadati</taxon>
        <taxon>Pseudomonadota</taxon>
        <taxon>Alphaproteobacteria</taxon>
        <taxon>Rhodobacterales</taxon>
        <taxon>Paracoccaceae</taxon>
        <taxon>Pseudogemmobacter</taxon>
    </lineage>
</organism>
<name>A0ABS8CSM3_9RHOB</name>
<evidence type="ECO:0000313" key="2">
    <source>
        <dbReference type="EMBL" id="MCB5412183.1"/>
    </source>
</evidence>
<keyword evidence="3" id="KW-1185">Reference proteome</keyword>
<evidence type="ECO:0000313" key="3">
    <source>
        <dbReference type="Proteomes" id="UP001198571"/>
    </source>
</evidence>
<dbReference type="RefSeq" id="WP_226937605.1">
    <property type="nucleotide sequence ID" value="NZ_JACDXX010000031.1"/>
</dbReference>
<protein>
    <recommendedName>
        <fullName evidence="1">Glycoside hydrolase family 19 catalytic domain-containing protein</fullName>
    </recommendedName>
</protein>
<evidence type="ECO:0000259" key="1">
    <source>
        <dbReference type="Pfam" id="PF00182"/>
    </source>
</evidence>
<comment type="caution">
    <text evidence="2">The sequence shown here is derived from an EMBL/GenBank/DDBJ whole genome shotgun (WGS) entry which is preliminary data.</text>
</comment>
<dbReference type="InterPro" id="IPR000726">
    <property type="entry name" value="Glyco_hydro_19_cat"/>
</dbReference>
<gene>
    <name evidence="2" type="ORF">H0485_19590</name>
</gene>
<dbReference type="SUPFAM" id="SSF53955">
    <property type="entry name" value="Lysozyme-like"/>
    <property type="match status" value="1"/>
</dbReference>
<sequence length="195" mass="21647">MTPDLGNPHVLRIDRLAKSAGLSISERAYVLATAYHETGNFRWLREIWGPTPAQTRYEGRADLGNTVAGDGRRFMGRGYVQITGRRNYTDWGKRLGLDLLNRPDLAEEPDIAAQILVEGMRLGTFTGKSLADYTNNNGVVHYQSARRIVNGTDRAELIAGYARAYEAAIRAAEPVRAGWLAALIQSLGNLFRSKR</sequence>
<reference evidence="2 3" key="1">
    <citation type="submission" date="2020-07" db="EMBL/GenBank/DDBJ databases">
        <title>Pseudogemmobacter sp. nov., isolated from poultry manure in Taiwan.</title>
        <authorList>
            <person name="Lin S.-Y."/>
            <person name="Tang Y.-S."/>
            <person name="Young C.-C."/>
        </authorList>
    </citation>
    <scope>NUCLEOTIDE SEQUENCE [LARGE SCALE GENOMIC DNA]</scope>
    <source>
        <strain evidence="2 3">CC-YST710</strain>
    </source>
</reference>
<dbReference type="EMBL" id="JACDXX010000031">
    <property type="protein sequence ID" value="MCB5412183.1"/>
    <property type="molecule type" value="Genomic_DNA"/>
</dbReference>
<dbReference type="InterPro" id="IPR023346">
    <property type="entry name" value="Lysozyme-like_dom_sf"/>
</dbReference>